<accession>A0A2P5A9Y1</accession>
<proteinExistence type="predicted"/>
<gene>
    <name evidence="1" type="ORF">PanWU01x14_353520</name>
</gene>
<name>A0A2P5A9Y1_PARAD</name>
<feature type="non-terminal residue" evidence="1">
    <location>
        <position position="1"/>
    </location>
</feature>
<dbReference type="AlphaFoldDB" id="A0A2P5A9Y1"/>
<reference evidence="2" key="1">
    <citation type="submission" date="2016-06" db="EMBL/GenBank/DDBJ databases">
        <title>Parallel loss of symbiosis genes in relatives of nitrogen-fixing non-legume Parasponia.</title>
        <authorList>
            <person name="Van Velzen R."/>
            <person name="Holmer R."/>
            <person name="Bu F."/>
            <person name="Rutten L."/>
            <person name="Van Zeijl A."/>
            <person name="Liu W."/>
            <person name="Santuari L."/>
            <person name="Cao Q."/>
            <person name="Sharma T."/>
            <person name="Shen D."/>
            <person name="Roswanjaya Y."/>
            <person name="Wardhani T."/>
            <person name="Kalhor M.S."/>
            <person name="Jansen J."/>
            <person name="Van den Hoogen J."/>
            <person name="Gungor B."/>
            <person name="Hartog M."/>
            <person name="Hontelez J."/>
            <person name="Verver J."/>
            <person name="Yang W.-C."/>
            <person name="Schijlen E."/>
            <person name="Repin R."/>
            <person name="Schilthuizen M."/>
            <person name="Schranz E."/>
            <person name="Heidstra R."/>
            <person name="Miyata K."/>
            <person name="Fedorova E."/>
            <person name="Kohlen W."/>
            <person name="Bisseling T."/>
            <person name="Smit S."/>
            <person name="Geurts R."/>
        </authorList>
    </citation>
    <scope>NUCLEOTIDE SEQUENCE [LARGE SCALE GENOMIC DNA]</scope>
    <source>
        <strain evidence="2">cv. WU1-14</strain>
    </source>
</reference>
<organism evidence="1 2">
    <name type="scientific">Parasponia andersonii</name>
    <name type="common">Sponia andersonii</name>
    <dbReference type="NCBI Taxonomy" id="3476"/>
    <lineage>
        <taxon>Eukaryota</taxon>
        <taxon>Viridiplantae</taxon>
        <taxon>Streptophyta</taxon>
        <taxon>Embryophyta</taxon>
        <taxon>Tracheophyta</taxon>
        <taxon>Spermatophyta</taxon>
        <taxon>Magnoliopsida</taxon>
        <taxon>eudicotyledons</taxon>
        <taxon>Gunneridae</taxon>
        <taxon>Pentapetalae</taxon>
        <taxon>rosids</taxon>
        <taxon>fabids</taxon>
        <taxon>Rosales</taxon>
        <taxon>Cannabaceae</taxon>
        <taxon>Parasponia</taxon>
    </lineage>
</organism>
<sequence length="64" mass="7142">AAAPCKWCYGAMALMPQCCGVVEWRCSVSSLELWALRRKCLALQCPVLLSRCLSVFAHERSKLP</sequence>
<protein>
    <submittedName>
        <fullName evidence="1">Uncharacterized protein</fullName>
    </submittedName>
</protein>
<evidence type="ECO:0000313" key="1">
    <source>
        <dbReference type="EMBL" id="PON33360.1"/>
    </source>
</evidence>
<evidence type="ECO:0000313" key="2">
    <source>
        <dbReference type="Proteomes" id="UP000237105"/>
    </source>
</evidence>
<dbReference type="EMBL" id="JXTB01000736">
    <property type="protein sequence ID" value="PON33360.1"/>
    <property type="molecule type" value="Genomic_DNA"/>
</dbReference>
<keyword evidence="2" id="KW-1185">Reference proteome</keyword>
<dbReference type="Proteomes" id="UP000237105">
    <property type="component" value="Unassembled WGS sequence"/>
</dbReference>
<comment type="caution">
    <text evidence="1">The sequence shown here is derived from an EMBL/GenBank/DDBJ whole genome shotgun (WGS) entry which is preliminary data.</text>
</comment>